<dbReference type="Proteomes" id="UP000676409">
    <property type="component" value="Chromosome"/>
</dbReference>
<sequence>MSAASLNAYLAERQADPAIRLFAATTAAMRADPAWLAREDDPASALFLAEEEPVALSPAAFEATLAEIEAAEARDRAAAPEGGDPILAELARLPSPLRETALDALKAEHWRVGGIGIRRLPLAGRGETHLELMRIEPGCGAASHAHGGDELTLVLSGGYADGHGHYGPGDVSLAQGDFTHAPKADPGEPCYVLAVTYGEPRFFGLIGFLQRLGLFRAPVRG</sequence>
<dbReference type="SUPFAM" id="SSF51182">
    <property type="entry name" value="RmlC-like cupins"/>
    <property type="match status" value="1"/>
</dbReference>
<dbReference type="Pfam" id="PF12973">
    <property type="entry name" value="Cupin_7"/>
    <property type="match status" value="1"/>
</dbReference>
<dbReference type="InterPro" id="IPR025979">
    <property type="entry name" value="ChrR-like_cupin_dom"/>
</dbReference>
<dbReference type="KEGG" id="caul:KCG34_18165"/>
<organism evidence="2 3">
    <name type="scientific">Phenylobacterium montanum</name>
    <dbReference type="NCBI Taxonomy" id="2823693"/>
    <lineage>
        <taxon>Bacteria</taxon>
        <taxon>Pseudomonadati</taxon>
        <taxon>Pseudomonadota</taxon>
        <taxon>Alphaproteobacteria</taxon>
        <taxon>Caulobacterales</taxon>
        <taxon>Caulobacteraceae</taxon>
        <taxon>Phenylobacterium</taxon>
    </lineage>
</organism>
<gene>
    <name evidence="2" type="ORF">KCG34_18165</name>
</gene>
<feature type="domain" description="ChrR-like cupin" evidence="1">
    <location>
        <begin position="106"/>
        <end position="193"/>
    </location>
</feature>
<dbReference type="Gene3D" id="2.60.120.10">
    <property type="entry name" value="Jelly Rolls"/>
    <property type="match status" value="1"/>
</dbReference>
<dbReference type="InterPro" id="IPR011051">
    <property type="entry name" value="RmlC_Cupin_sf"/>
</dbReference>
<protein>
    <submittedName>
        <fullName evidence="2">Cupin domain-containing protein</fullName>
    </submittedName>
</protein>
<name>A0A975FX92_9CAUL</name>
<dbReference type="AlphaFoldDB" id="A0A975FX92"/>
<evidence type="ECO:0000313" key="3">
    <source>
        <dbReference type="Proteomes" id="UP000676409"/>
    </source>
</evidence>
<dbReference type="RefSeq" id="WP_211937032.1">
    <property type="nucleotide sequence ID" value="NZ_CP073078.1"/>
</dbReference>
<keyword evidence="3" id="KW-1185">Reference proteome</keyword>
<evidence type="ECO:0000259" key="1">
    <source>
        <dbReference type="Pfam" id="PF12973"/>
    </source>
</evidence>
<dbReference type="InterPro" id="IPR014710">
    <property type="entry name" value="RmlC-like_jellyroll"/>
</dbReference>
<proteinExistence type="predicted"/>
<reference evidence="2" key="1">
    <citation type="submission" date="2021-04" db="EMBL/GenBank/DDBJ databases">
        <title>The complete genome sequence of Caulobacter sp. S6.</title>
        <authorList>
            <person name="Tang Y."/>
            <person name="Ouyang W."/>
            <person name="Liu Q."/>
            <person name="Huang B."/>
            <person name="Guo Z."/>
            <person name="Lei P."/>
        </authorList>
    </citation>
    <scope>NUCLEOTIDE SEQUENCE</scope>
    <source>
        <strain evidence="2">S6</strain>
    </source>
</reference>
<evidence type="ECO:0000313" key="2">
    <source>
        <dbReference type="EMBL" id="QUD86980.1"/>
    </source>
</evidence>
<accession>A0A975FX92</accession>
<dbReference type="EMBL" id="CP073078">
    <property type="protein sequence ID" value="QUD86980.1"/>
    <property type="molecule type" value="Genomic_DNA"/>
</dbReference>